<evidence type="ECO:0000256" key="5">
    <source>
        <dbReference type="ARBA" id="ARBA00022729"/>
    </source>
</evidence>
<dbReference type="GO" id="GO:0046872">
    <property type="term" value="F:metal ion binding"/>
    <property type="evidence" value="ECO:0007669"/>
    <property type="project" value="UniProtKB-KW"/>
</dbReference>
<dbReference type="OrthoDB" id="9784571at2"/>
<evidence type="ECO:0000256" key="4">
    <source>
        <dbReference type="ARBA" id="ARBA00022723"/>
    </source>
</evidence>
<proteinExistence type="predicted"/>
<keyword evidence="4" id="KW-0479">Metal-binding</keyword>
<keyword evidence="3" id="KW-0004">4Fe-4S</keyword>
<dbReference type="Proteomes" id="UP000235653">
    <property type="component" value="Unassembled WGS sequence"/>
</dbReference>
<dbReference type="InterPro" id="IPR028894">
    <property type="entry name" value="RDH_dom"/>
</dbReference>
<dbReference type="NCBIfam" id="TIGR02486">
    <property type="entry name" value="RDH"/>
    <property type="match status" value="1"/>
</dbReference>
<evidence type="ECO:0000313" key="11">
    <source>
        <dbReference type="Proteomes" id="UP000235653"/>
    </source>
</evidence>
<evidence type="ECO:0000256" key="2">
    <source>
        <dbReference type="ARBA" id="ARBA00022475"/>
    </source>
</evidence>
<dbReference type="InterPro" id="IPR006311">
    <property type="entry name" value="TAT_signal"/>
</dbReference>
<sequence>MTTFHHTVSRREFMKVLGLTGVGAAALTSPVFHDLDELTASESGGWKRPWWVKSVDEPTVEIDWSKVKRYDHRTMAHSSYPNAQHWGAEKWLANRAESSAATKARVGTKGNTLRDTALGTAGGIFGSYRPVLPYITKNPKDGWMGLTPTDPQKLGMAKWQGTPEENARMIRAASICFGAGNIGTAELSGHERNLVYTYTRVGPKGNSTGDGFVNKWPPPAGYWRKIDFENVDVGYIEPIDGVDDCHLVLPDRPLWDIGVMIPMARASWSTTGSGNNSTKLSSESNSARYRMFHQSTYPCLQAFINILGYHSYGYGAGDGPGGMMPAEASAVLGGVSEMGRSSEICIQPEHGPVTGYYSIITDLPMMQAKPIDAGIFRFCHTCRRCAEMCPSQAISHEAEPSWDIPNFDYIVPNMINNPGKRLFWTNTTQCQGFSGINGCSQVCRGICTMNTEKGAMVHELVHATVSTTGVFNGFMWQMGKTFGYELLDSEKWWEMAPSLPTWGTGKSLWSSSLH</sequence>
<evidence type="ECO:0000256" key="7">
    <source>
        <dbReference type="ARBA" id="ARBA00023014"/>
    </source>
</evidence>
<keyword evidence="11" id="KW-1185">Reference proteome</keyword>
<dbReference type="GO" id="GO:0051539">
    <property type="term" value="F:4 iron, 4 sulfur cluster binding"/>
    <property type="evidence" value="ECO:0007669"/>
    <property type="project" value="UniProtKB-KW"/>
</dbReference>
<dbReference type="GO" id="GO:0005886">
    <property type="term" value="C:plasma membrane"/>
    <property type="evidence" value="ECO:0007669"/>
    <property type="project" value="UniProtKB-SubCell"/>
</dbReference>
<name>A0A2P5PA67_9CHLR</name>
<evidence type="ECO:0000256" key="8">
    <source>
        <dbReference type="ARBA" id="ARBA00023136"/>
    </source>
</evidence>
<dbReference type="Pfam" id="PF13486">
    <property type="entry name" value="Dehalogenase"/>
    <property type="match status" value="1"/>
</dbReference>
<dbReference type="InterPro" id="IPR017896">
    <property type="entry name" value="4Fe4S_Fe-S-bd"/>
</dbReference>
<dbReference type="RefSeq" id="WP_102331433.1">
    <property type="nucleotide sequence ID" value="NZ_CP058566.2"/>
</dbReference>
<keyword evidence="5" id="KW-0732">Signal</keyword>
<keyword evidence="6" id="KW-0408">Iron</keyword>
<dbReference type="AlphaFoldDB" id="A0A2P5PA67"/>
<dbReference type="PROSITE" id="PS51379">
    <property type="entry name" value="4FE4S_FER_2"/>
    <property type="match status" value="1"/>
</dbReference>
<keyword evidence="2" id="KW-1003">Cell membrane</keyword>
<dbReference type="InterPro" id="IPR017900">
    <property type="entry name" value="4Fe4S_Fe_S_CS"/>
</dbReference>
<dbReference type="PROSITE" id="PS00198">
    <property type="entry name" value="4FE4S_FER_1"/>
    <property type="match status" value="1"/>
</dbReference>
<evidence type="ECO:0000256" key="3">
    <source>
        <dbReference type="ARBA" id="ARBA00022485"/>
    </source>
</evidence>
<keyword evidence="7" id="KW-0411">Iron-sulfur</keyword>
<comment type="caution">
    <text evidence="10">The sequence shown here is derived from an EMBL/GenBank/DDBJ whole genome shotgun (WGS) entry which is preliminary data.</text>
</comment>
<gene>
    <name evidence="10" type="ORF">JP09_000540</name>
</gene>
<reference evidence="10 11" key="1">
    <citation type="journal article" date="2017" name="ISME J.">
        <title>Grape pomace compost harbors organohalide-respiring Dehalogenimonas species with novel reductive dehalogenase genes.</title>
        <authorList>
            <person name="Yang Y."/>
            <person name="Higgins S.A."/>
            <person name="Yan J."/>
            <person name="Simsir B."/>
            <person name="Chourey K."/>
            <person name="Iyer R."/>
            <person name="Hettich R.L."/>
            <person name="Baldwin B."/>
            <person name="Ogles D.M."/>
            <person name="Loffler F.E."/>
        </authorList>
    </citation>
    <scope>NUCLEOTIDE SEQUENCE [LARGE SCALE GENOMIC DNA]</scope>
    <source>
        <strain evidence="10 11">GP</strain>
    </source>
</reference>
<comment type="cofactor">
    <cofactor evidence="9">
        <name>corrinoid</name>
        <dbReference type="ChEBI" id="CHEBI:33913"/>
    </cofactor>
</comment>
<accession>A0A2P5PA67</accession>
<evidence type="ECO:0000313" key="10">
    <source>
        <dbReference type="EMBL" id="PPD59199.1"/>
    </source>
</evidence>
<keyword evidence="8" id="KW-0472">Membrane</keyword>
<evidence type="ECO:0000256" key="9">
    <source>
        <dbReference type="ARBA" id="ARBA00029374"/>
    </source>
</evidence>
<organism evidence="10 11">
    <name type="scientific">Dehalogenimonas etheniformans</name>
    <dbReference type="NCBI Taxonomy" id="1536648"/>
    <lineage>
        <taxon>Bacteria</taxon>
        <taxon>Bacillati</taxon>
        <taxon>Chloroflexota</taxon>
        <taxon>Dehalococcoidia</taxon>
        <taxon>Dehalococcoidales</taxon>
        <taxon>Dehalococcoidaceae</taxon>
        <taxon>Dehalogenimonas</taxon>
    </lineage>
</organism>
<protein>
    <submittedName>
        <fullName evidence="10">Reductive dehalogenase</fullName>
    </submittedName>
</protein>
<dbReference type="InterPro" id="IPR012832">
    <property type="entry name" value="RDH"/>
</dbReference>
<dbReference type="EMBL" id="JQAN02000001">
    <property type="protein sequence ID" value="PPD59199.1"/>
    <property type="molecule type" value="Genomic_DNA"/>
</dbReference>
<evidence type="ECO:0000256" key="1">
    <source>
        <dbReference type="ARBA" id="ARBA00004236"/>
    </source>
</evidence>
<comment type="subcellular location">
    <subcellularLocation>
        <location evidence="1">Cell membrane</location>
    </subcellularLocation>
</comment>
<evidence type="ECO:0000256" key="6">
    <source>
        <dbReference type="ARBA" id="ARBA00023004"/>
    </source>
</evidence>
<dbReference type="PROSITE" id="PS51318">
    <property type="entry name" value="TAT"/>
    <property type="match status" value="1"/>
</dbReference>